<dbReference type="RefSeq" id="WP_305938375.1">
    <property type="nucleotide sequence ID" value="NZ_CP132191.1"/>
</dbReference>
<comment type="catalytic activity">
    <reaction evidence="6">
        <text>DNA(n) + a 2'-deoxyribonucleoside 5'-triphosphate = DNA(n+1) + diphosphate</text>
        <dbReference type="Rhea" id="RHEA:22508"/>
        <dbReference type="Rhea" id="RHEA-COMP:17339"/>
        <dbReference type="Rhea" id="RHEA-COMP:17340"/>
        <dbReference type="ChEBI" id="CHEBI:33019"/>
        <dbReference type="ChEBI" id="CHEBI:61560"/>
        <dbReference type="ChEBI" id="CHEBI:173112"/>
        <dbReference type="EC" id="2.7.7.7"/>
    </reaction>
</comment>
<dbReference type="Proteomes" id="UP001237011">
    <property type="component" value="Chromosome"/>
</dbReference>
<dbReference type="InterPro" id="IPR016195">
    <property type="entry name" value="Pol/histidinol_Pase-like"/>
</dbReference>
<dbReference type="InterPro" id="IPR011708">
    <property type="entry name" value="DNA_pol3_alpha_NTPase_dom"/>
</dbReference>
<evidence type="ECO:0000256" key="6">
    <source>
        <dbReference type="ARBA" id="ARBA00049244"/>
    </source>
</evidence>
<dbReference type="EMBL" id="CP132191">
    <property type="protein sequence ID" value="WLP85953.1"/>
    <property type="molecule type" value="Genomic_DNA"/>
</dbReference>
<dbReference type="CDD" id="cd07431">
    <property type="entry name" value="PHP_PolIIIA"/>
    <property type="match status" value="1"/>
</dbReference>
<dbReference type="InterPro" id="IPR040982">
    <property type="entry name" value="DNA_pol3_finger"/>
</dbReference>
<feature type="domain" description="Polymerase/histidinol phosphatase N-terminal" evidence="7">
    <location>
        <begin position="4"/>
        <end position="71"/>
    </location>
</feature>
<dbReference type="InterPro" id="IPR004013">
    <property type="entry name" value="PHP_dom"/>
</dbReference>
<dbReference type="InterPro" id="IPR029460">
    <property type="entry name" value="DNAPol_HHH"/>
</dbReference>
<keyword evidence="3 8" id="KW-0548">Nucleotidyltransferase</keyword>
<dbReference type="InterPro" id="IPR004805">
    <property type="entry name" value="DnaE2/DnaE/PolC"/>
</dbReference>
<dbReference type="InterPro" id="IPR003141">
    <property type="entry name" value="Pol/His_phosphatase_N"/>
</dbReference>
<dbReference type="PANTHER" id="PTHR32294">
    <property type="entry name" value="DNA POLYMERASE III SUBUNIT ALPHA"/>
    <property type="match status" value="1"/>
</dbReference>
<keyword evidence="4" id="KW-0235">DNA replication</keyword>
<dbReference type="InterPro" id="IPR041931">
    <property type="entry name" value="DNA_pol3_alpha_thumb_dom"/>
</dbReference>
<evidence type="ECO:0000256" key="1">
    <source>
        <dbReference type="ARBA" id="ARBA00012417"/>
    </source>
</evidence>
<dbReference type="NCBIfam" id="NF005516">
    <property type="entry name" value="PRK07135.1"/>
    <property type="match status" value="1"/>
</dbReference>
<dbReference type="PANTHER" id="PTHR32294:SF0">
    <property type="entry name" value="DNA POLYMERASE III SUBUNIT ALPHA"/>
    <property type="match status" value="1"/>
</dbReference>
<evidence type="ECO:0000259" key="7">
    <source>
        <dbReference type="SMART" id="SM00481"/>
    </source>
</evidence>
<dbReference type="Pfam" id="PF17657">
    <property type="entry name" value="DNA_pol3_finger"/>
    <property type="match status" value="1"/>
</dbReference>
<dbReference type="GO" id="GO:0003887">
    <property type="term" value="F:DNA-directed DNA polymerase activity"/>
    <property type="evidence" value="ECO:0007669"/>
    <property type="project" value="UniProtKB-EC"/>
</dbReference>
<dbReference type="Gene3D" id="1.10.10.1600">
    <property type="entry name" value="Bacterial DNA polymerase III alpha subunit, thumb domain"/>
    <property type="match status" value="1"/>
</dbReference>
<proteinExistence type="predicted"/>
<evidence type="ECO:0000256" key="3">
    <source>
        <dbReference type="ARBA" id="ARBA00022695"/>
    </source>
</evidence>
<dbReference type="SUPFAM" id="SSF89550">
    <property type="entry name" value="PHP domain-like"/>
    <property type="match status" value="1"/>
</dbReference>
<dbReference type="EC" id="2.7.7.7" evidence="1"/>
<dbReference type="Pfam" id="PF14579">
    <property type="entry name" value="HHH_6"/>
    <property type="match status" value="1"/>
</dbReference>
<dbReference type="Pfam" id="PF02811">
    <property type="entry name" value="PHP"/>
    <property type="match status" value="1"/>
</dbReference>
<keyword evidence="2 8" id="KW-0808">Transferase</keyword>
<accession>A0ABY9HE46</accession>
<keyword evidence="9" id="KW-1185">Reference proteome</keyword>
<dbReference type="Gene3D" id="1.10.150.870">
    <property type="match status" value="1"/>
</dbReference>
<dbReference type="NCBIfam" id="TIGR00594">
    <property type="entry name" value="polc"/>
    <property type="match status" value="1"/>
</dbReference>
<dbReference type="Pfam" id="PF07733">
    <property type="entry name" value="DNA_pol3_alpha"/>
    <property type="match status" value="1"/>
</dbReference>
<protein>
    <recommendedName>
        <fullName evidence="1">DNA-directed DNA polymerase</fullName>
        <ecNumber evidence="1">2.7.7.7</ecNumber>
    </recommendedName>
</protein>
<sequence length="975" mass="111099">MKKIYLHTNTEYSFLNSAIRVQELIALAQKNKMEFLPLTDIDNLYALQYYWEMQTNYGIKPLIGLELDLVENFSVFLLAKNNAGYIFLNDLIYKRTQGQDISYYELENENVYVIDHEFKGLKAKNITVKNYLSNFYLNNKKQQEIQTLWAPCKKVLTQEQNELIPILNAIGNIEYTQHYYSDYLDEDDFANVDETVAQLTEQIALSCNVIMPDKSIKLAKFDGDVKKELAKLLSNQKALDLIYTFGEDVVKQRVYYEFEVIKNLGFLDYFLIIQDIINYAKSQGIAIGPGRGSASGSLISYLLGITDIDPLEFDLLFERFLNKDRVSLPDIDIDIQDSRRDELLQYIKNKYGEQNVALISVFQTLALKNSLRDIARYLNIPVSEIDKVCNTLKNTDTSLVEAYKNNEKYKNYVDLHPRLHYLASQIEGLPRQVGIHAAGVIICDRPIKDVVPVTYNANTLQQVEFTLNYLERFGLIKIDFLGLKNLTILQEIEDMIQPQYRFDNLIGKSYSKFLDADAIKLLNNLLTNGIFQLESPGMQNAIKEVGIDSFDDIYAIISLFRPGPMQYIATYGRNKQNPNNIEKLHPLYDEIVKNTYGIIVYQEQIMQIAQKVAGMSFAQADLLRRAISKKDEAKLHSYKAAFFQGGLQNNIPLNVLEEIYSNIEKFAAYGFNKSHAVAYALIAYKLAYYKAKYPLIFYKVLISNSSSDQQNIKKYVADATNQGIKVHSPEINVSTDVVEIVNNELYLPILMIKGVGGVAAGKITEERKTNGTYNNFIEAFLRLRNIAGISESVIDNLIKANAFREFGGIATLMNAKEKYASVFNELFETSYKKVKGDKSALLLNFIKTQNIADVVFDLIPTDVALEMKYESELLGGVYNALSGIANIEGYKTLADVNEHSTWVKCYLSKVQKDAKGRPRVSLVDNSKSVLAFGFSSKASEILNNTQPRMIIALLKLNKANYYTFIDWKEENNNNE</sequence>
<evidence type="ECO:0000313" key="9">
    <source>
        <dbReference type="Proteomes" id="UP001237011"/>
    </source>
</evidence>
<name>A0ABY9HE46_9MOLU</name>
<evidence type="ECO:0000313" key="8">
    <source>
        <dbReference type="EMBL" id="WLP85953.1"/>
    </source>
</evidence>
<gene>
    <name evidence="8" type="primary">dnaE</name>
    <name evidence="8" type="ORF">Q8852_02300</name>
</gene>
<keyword evidence="5" id="KW-0239">DNA-directed DNA polymerase</keyword>
<evidence type="ECO:0000256" key="4">
    <source>
        <dbReference type="ARBA" id="ARBA00022705"/>
    </source>
</evidence>
<evidence type="ECO:0000256" key="5">
    <source>
        <dbReference type="ARBA" id="ARBA00022932"/>
    </source>
</evidence>
<dbReference type="Gene3D" id="3.20.20.140">
    <property type="entry name" value="Metal-dependent hydrolases"/>
    <property type="match status" value="1"/>
</dbReference>
<reference evidence="8" key="1">
    <citation type="submission" date="2023-08" db="EMBL/GenBank/DDBJ databases">
        <title>Complete genome sequence of Mycoplasma seminis 2200.</title>
        <authorList>
            <person name="Spergser J."/>
        </authorList>
    </citation>
    <scope>NUCLEOTIDE SEQUENCE [LARGE SCALE GENOMIC DNA]</scope>
    <source>
        <strain evidence="8">2200</strain>
    </source>
</reference>
<evidence type="ECO:0000256" key="2">
    <source>
        <dbReference type="ARBA" id="ARBA00022679"/>
    </source>
</evidence>
<dbReference type="SMART" id="SM00481">
    <property type="entry name" value="POLIIIAc"/>
    <property type="match status" value="1"/>
</dbReference>
<organism evidence="8 9">
    <name type="scientific">Mycoplasma seminis</name>
    <dbReference type="NCBI Taxonomy" id="512749"/>
    <lineage>
        <taxon>Bacteria</taxon>
        <taxon>Bacillati</taxon>
        <taxon>Mycoplasmatota</taxon>
        <taxon>Mollicutes</taxon>
        <taxon>Mycoplasmataceae</taxon>
        <taxon>Mycoplasma</taxon>
    </lineage>
</organism>